<name>A0ACB8SGZ3_9AGAM</name>
<evidence type="ECO:0000313" key="1">
    <source>
        <dbReference type="EMBL" id="KAI0055151.1"/>
    </source>
</evidence>
<dbReference type="EMBL" id="MU277308">
    <property type="protein sequence ID" value="KAI0055151.1"/>
    <property type="molecule type" value="Genomic_DNA"/>
</dbReference>
<gene>
    <name evidence="1" type="ORF">BV25DRAFT_1843163</name>
</gene>
<evidence type="ECO:0000313" key="2">
    <source>
        <dbReference type="Proteomes" id="UP000814140"/>
    </source>
</evidence>
<dbReference type="Proteomes" id="UP000814140">
    <property type="component" value="Unassembled WGS sequence"/>
</dbReference>
<organism evidence="1 2">
    <name type="scientific">Artomyces pyxidatus</name>
    <dbReference type="NCBI Taxonomy" id="48021"/>
    <lineage>
        <taxon>Eukaryota</taxon>
        <taxon>Fungi</taxon>
        <taxon>Dikarya</taxon>
        <taxon>Basidiomycota</taxon>
        <taxon>Agaricomycotina</taxon>
        <taxon>Agaricomycetes</taxon>
        <taxon>Russulales</taxon>
        <taxon>Auriscalpiaceae</taxon>
        <taxon>Artomyces</taxon>
    </lineage>
</organism>
<protein>
    <submittedName>
        <fullName evidence="1">Uncharacterized protein</fullName>
    </submittedName>
</protein>
<sequence length="195" mass="21026">MKTVLSSPGPADEGSVYLSSDTCPPTDPSRRCLSSCRAAFKAELTGRDCSNESELNRLLSSGGALGLGLGLGESTAAQVGAPSSRSLDAPAHSGSATPQQRRLFDAKQSARYWKLKFLSEHHKAVLARDDADRAEIRAQQYISFYQSERDRALTHVLQLQRRLDAMGGNPRLSAEEGEGIPSYEEGVEDGTSQAR</sequence>
<reference evidence="1" key="1">
    <citation type="submission" date="2021-03" db="EMBL/GenBank/DDBJ databases">
        <authorList>
            <consortium name="DOE Joint Genome Institute"/>
            <person name="Ahrendt S."/>
            <person name="Looney B.P."/>
            <person name="Miyauchi S."/>
            <person name="Morin E."/>
            <person name="Drula E."/>
            <person name="Courty P.E."/>
            <person name="Chicoki N."/>
            <person name="Fauchery L."/>
            <person name="Kohler A."/>
            <person name="Kuo A."/>
            <person name="Labutti K."/>
            <person name="Pangilinan J."/>
            <person name="Lipzen A."/>
            <person name="Riley R."/>
            <person name="Andreopoulos W."/>
            <person name="He G."/>
            <person name="Johnson J."/>
            <person name="Barry K.W."/>
            <person name="Grigoriev I.V."/>
            <person name="Nagy L."/>
            <person name="Hibbett D."/>
            <person name="Henrissat B."/>
            <person name="Matheny P.B."/>
            <person name="Labbe J."/>
            <person name="Martin F."/>
        </authorList>
    </citation>
    <scope>NUCLEOTIDE SEQUENCE</scope>
    <source>
        <strain evidence="1">HHB10654</strain>
    </source>
</reference>
<reference evidence="1" key="2">
    <citation type="journal article" date="2022" name="New Phytol.">
        <title>Evolutionary transition to the ectomycorrhizal habit in the genomes of a hyperdiverse lineage of mushroom-forming fungi.</title>
        <authorList>
            <person name="Looney B."/>
            <person name="Miyauchi S."/>
            <person name="Morin E."/>
            <person name="Drula E."/>
            <person name="Courty P.E."/>
            <person name="Kohler A."/>
            <person name="Kuo A."/>
            <person name="LaButti K."/>
            <person name="Pangilinan J."/>
            <person name="Lipzen A."/>
            <person name="Riley R."/>
            <person name="Andreopoulos W."/>
            <person name="He G."/>
            <person name="Johnson J."/>
            <person name="Nolan M."/>
            <person name="Tritt A."/>
            <person name="Barry K.W."/>
            <person name="Grigoriev I.V."/>
            <person name="Nagy L.G."/>
            <person name="Hibbett D."/>
            <person name="Henrissat B."/>
            <person name="Matheny P.B."/>
            <person name="Labbe J."/>
            <person name="Martin F.M."/>
        </authorList>
    </citation>
    <scope>NUCLEOTIDE SEQUENCE</scope>
    <source>
        <strain evidence="1">HHB10654</strain>
    </source>
</reference>
<accession>A0ACB8SGZ3</accession>
<comment type="caution">
    <text evidence="1">The sequence shown here is derived from an EMBL/GenBank/DDBJ whole genome shotgun (WGS) entry which is preliminary data.</text>
</comment>
<proteinExistence type="predicted"/>
<keyword evidence="2" id="KW-1185">Reference proteome</keyword>